<organism evidence="1 2">
    <name type="scientific">Chaetomium tenue</name>
    <dbReference type="NCBI Taxonomy" id="1854479"/>
    <lineage>
        <taxon>Eukaryota</taxon>
        <taxon>Fungi</taxon>
        <taxon>Dikarya</taxon>
        <taxon>Ascomycota</taxon>
        <taxon>Pezizomycotina</taxon>
        <taxon>Sordariomycetes</taxon>
        <taxon>Sordariomycetidae</taxon>
        <taxon>Sordariales</taxon>
        <taxon>Chaetomiaceae</taxon>
        <taxon>Chaetomium</taxon>
    </lineage>
</organism>
<sequence length="198" mass="22286">MSLTPLPVSTTMLSQHAQQGTASQPAGSGLDEQHWPPRRRAPRDPDASFLVSAFATFTRGAHIQAAGRTPVFVFVEISSLLFSQVIRFLTPLFTNRNGKGILRFSLIPYLREPICQLSAQRRTHIRRNTQPRNIGRPDTTVTKTHSLTFFRLRPSPSNHSFRNSRVRSPATLVDRGASFSLHAIIGIVRLLLFRHRPE</sequence>
<evidence type="ECO:0000313" key="2">
    <source>
        <dbReference type="Proteomes" id="UP000724584"/>
    </source>
</evidence>
<proteinExistence type="predicted"/>
<comment type="caution">
    <text evidence="1">The sequence shown here is derived from an EMBL/GenBank/DDBJ whole genome shotgun (WGS) entry which is preliminary data.</text>
</comment>
<accession>A0ACB7PAY9</accession>
<gene>
    <name evidence="1" type="ORF">F5144DRAFT_172110</name>
</gene>
<name>A0ACB7PAY9_9PEZI</name>
<dbReference type="EMBL" id="JAGIZQ010000003">
    <property type="protein sequence ID" value="KAH6636243.1"/>
    <property type="molecule type" value="Genomic_DNA"/>
</dbReference>
<protein>
    <submittedName>
        <fullName evidence="1">Uncharacterized protein</fullName>
    </submittedName>
</protein>
<evidence type="ECO:0000313" key="1">
    <source>
        <dbReference type="EMBL" id="KAH6636243.1"/>
    </source>
</evidence>
<reference evidence="1 2" key="1">
    <citation type="journal article" date="2021" name="Nat. Commun.">
        <title>Genetic determinants of endophytism in the Arabidopsis root mycobiome.</title>
        <authorList>
            <person name="Mesny F."/>
            <person name="Miyauchi S."/>
            <person name="Thiergart T."/>
            <person name="Pickel B."/>
            <person name="Atanasova L."/>
            <person name="Karlsson M."/>
            <person name="Huettel B."/>
            <person name="Barry K.W."/>
            <person name="Haridas S."/>
            <person name="Chen C."/>
            <person name="Bauer D."/>
            <person name="Andreopoulos W."/>
            <person name="Pangilinan J."/>
            <person name="LaButti K."/>
            <person name="Riley R."/>
            <person name="Lipzen A."/>
            <person name="Clum A."/>
            <person name="Drula E."/>
            <person name="Henrissat B."/>
            <person name="Kohler A."/>
            <person name="Grigoriev I.V."/>
            <person name="Martin F.M."/>
            <person name="Hacquard S."/>
        </authorList>
    </citation>
    <scope>NUCLEOTIDE SEQUENCE [LARGE SCALE GENOMIC DNA]</scope>
    <source>
        <strain evidence="1 2">MPI-SDFR-AT-0079</strain>
    </source>
</reference>
<dbReference type="Proteomes" id="UP000724584">
    <property type="component" value="Unassembled WGS sequence"/>
</dbReference>
<keyword evidence="2" id="KW-1185">Reference proteome</keyword>